<sequence length="208" mass="24436">MNVPAIDRPWFTLVVENGKANLRADSFTSLLREEVPAYPVYVPPRRKGLNDMSVEELFELASHFRRSKRSQDAIMGSGAYDVRNEVARYKVMDREKEKRRLQTIMLFGREAVDIPSEVKSLKRPPSPVTPPAEFDQLIEELEERQNFLDQMKSMGRESFYREKISQEVVEILNRMRLVNKEKYNQMMEQADKDWNATAYHSVLKNNIY</sequence>
<dbReference type="PANTHER" id="PTHR28348">
    <property type="entry name" value="UPF0193 PROTEIN EVG1"/>
    <property type="match status" value="1"/>
</dbReference>
<reference evidence="1 2" key="1">
    <citation type="journal article" date="2016" name="Nat. Commun.">
        <title>Extremotolerant tardigrade genome and improved radiotolerance of human cultured cells by tardigrade-unique protein.</title>
        <authorList>
            <person name="Hashimoto T."/>
            <person name="Horikawa D.D."/>
            <person name="Saito Y."/>
            <person name="Kuwahara H."/>
            <person name="Kozuka-Hata H."/>
            <person name="Shin-I T."/>
            <person name="Minakuchi Y."/>
            <person name="Ohishi K."/>
            <person name="Motoyama A."/>
            <person name="Aizu T."/>
            <person name="Enomoto A."/>
            <person name="Kondo K."/>
            <person name="Tanaka S."/>
            <person name="Hara Y."/>
            <person name="Koshikawa S."/>
            <person name="Sagara H."/>
            <person name="Miura T."/>
            <person name="Yokobori S."/>
            <person name="Miyagawa K."/>
            <person name="Suzuki Y."/>
            <person name="Kubo T."/>
            <person name="Oyama M."/>
            <person name="Kohara Y."/>
            <person name="Fujiyama A."/>
            <person name="Arakawa K."/>
            <person name="Katayama T."/>
            <person name="Toyoda A."/>
            <person name="Kunieda T."/>
        </authorList>
    </citation>
    <scope>NUCLEOTIDE SEQUENCE [LARGE SCALE GENOMIC DNA]</scope>
    <source>
        <strain evidence="1 2">YOKOZUNA-1</strain>
    </source>
</reference>
<protein>
    <submittedName>
        <fullName evidence="1">Uncharacterized protein</fullName>
    </submittedName>
</protein>
<gene>
    <name evidence="1" type="primary">RvY_00535-1</name>
    <name evidence="1" type="synonym">RvY_00535.1</name>
    <name evidence="1" type="ORF">RvY_00535</name>
</gene>
<dbReference type="PANTHER" id="PTHR28348:SF1">
    <property type="entry name" value="UPF0193 PROTEIN EVG1"/>
    <property type="match status" value="1"/>
</dbReference>
<name>A0A1D1UD49_RAMVA</name>
<dbReference type="OrthoDB" id="189770at2759"/>
<comment type="caution">
    <text evidence="1">The sequence shown here is derived from an EMBL/GenBank/DDBJ whole genome shotgun (WGS) entry which is preliminary data.</text>
</comment>
<dbReference type="STRING" id="947166.A0A1D1UD49"/>
<evidence type="ECO:0000313" key="1">
    <source>
        <dbReference type="EMBL" id="GAU87729.1"/>
    </source>
</evidence>
<dbReference type="AlphaFoldDB" id="A0A1D1UD49"/>
<accession>A0A1D1UD49</accession>
<dbReference type="InterPro" id="IPR007914">
    <property type="entry name" value="UPF0193"/>
</dbReference>
<dbReference type="EMBL" id="BDGG01000001">
    <property type="protein sequence ID" value="GAU87729.1"/>
    <property type="molecule type" value="Genomic_DNA"/>
</dbReference>
<dbReference type="Proteomes" id="UP000186922">
    <property type="component" value="Unassembled WGS sequence"/>
</dbReference>
<evidence type="ECO:0000313" key="2">
    <source>
        <dbReference type="Proteomes" id="UP000186922"/>
    </source>
</evidence>
<dbReference type="Pfam" id="PF05250">
    <property type="entry name" value="UPF0193"/>
    <property type="match status" value="1"/>
</dbReference>
<keyword evidence="2" id="KW-1185">Reference proteome</keyword>
<organism evidence="1 2">
    <name type="scientific">Ramazzottius varieornatus</name>
    <name type="common">Water bear</name>
    <name type="synonym">Tardigrade</name>
    <dbReference type="NCBI Taxonomy" id="947166"/>
    <lineage>
        <taxon>Eukaryota</taxon>
        <taxon>Metazoa</taxon>
        <taxon>Ecdysozoa</taxon>
        <taxon>Tardigrada</taxon>
        <taxon>Eutardigrada</taxon>
        <taxon>Parachela</taxon>
        <taxon>Hypsibioidea</taxon>
        <taxon>Ramazzottiidae</taxon>
        <taxon>Ramazzottius</taxon>
    </lineage>
</organism>
<proteinExistence type="predicted"/>